<dbReference type="Proteomes" id="UP000799779">
    <property type="component" value="Unassembled WGS sequence"/>
</dbReference>
<feature type="chain" id="PRO_5025556144" evidence="2">
    <location>
        <begin position="26"/>
        <end position="292"/>
    </location>
</feature>
<feature type="compositionally biased region" description="Polar residues" evidence="1">
    <location>
        <begin position="268"/>
        <end position="282"/>
    </location>
</feature>
<evidence type="ECO:0000313" key="4">
    <source>
        <dbReference type="Proteomes" id="UP000799779"/>
    </source>
</evidence>
<dbReference type="OrthoDB" id="3860394at2759"/>
<reference evidence="3" key="1">
    <citation type="journal article" date="2020" name="Stud. Mycol.">
        <title>101 Dothideomycetes genomes: a test case for predicting lifestyles and emergence of pathogens.</title>
        <authorList>
            <person name="Haridas S."/>
            <person name="Albert R."/>
            <person name="Binder M."/>
            <person name="Bloem J."/>
            <person name="Labutti K."/>
            <person name="Salamov A."/>
            <person name="Andreopoulos B."/>
            <person name="Baker S."/>
            <person name="Barry K."/>
            <person name="Bills G."/>
            <person name="Bluhm B."/>
            <person name="Cannon C."/>
            <person name="Castanera R."/>
            <person name="Culley D."/>
            <person name="Daum C."/>
            <person name="Ezra D."/>
            <person name="Gonzalez J."/>
            <person name="Henrissat B."/>
            <person name="Kuo A."/>
            <person name="Liang C."/>
            <person name="Lipzen A."/>
            <person name="Lutzoni F."/>
            <person name="Magnuson J."/>
            <person name="Mondo S."/>
            <person name="Nolan M."/>
            <person name="Ohm R."/>
            <person name="Pangilinan J."/>
            <person name="Park H.-J."/>
            <person name="Ramirez L."/>
            <person name="Alfaro M."/>
            <person name="Sun H."/>
            <person name="Tritt A."/>
            <person name="Yoshinaga Y."/>
            <person name="Zwiers L.-H."/>
            <person name="Turgeon B."/>
            <person name="Goodwin S."/>
            <person name="Spatafora J."/>
            <person name="Crous P."/>
            <person name="Grigoriev I."/>
        </authorList>
    </citation>
    <scope>NUCLEOTIDE SEQUENCE</scope>
    <source>
        <strain evidence="3">CBS 123094</strain>
    </source>
</reference>
<keyword evidence="2" id="KW-0732">Signal</keyword>
<evidence type="ECO:0000313" key="3">
    <source>
        <dbReference type="EMBL" id="KAF2005855.1"/>
    </source>
</evidence>
<accession>A0A6A5X1Q8</accession>
<sequence length="292" mass="31726">MFLQGVPLNTMIITGVLLVAPIVRADALTDLKDLKTVINSAATTIGTPTNSSRNWGFLSPATGQLGTADLLQNITSSILKAKYGLDIDPQSWINATNATHVGSNLTSLDDPYIEYISAIPNLATALVALGRSWHREMNKPIHEGISYLQEAVNQFSTSLLSSNLTHSNSTMRTIRASNSLEDAQVAWTRILNFPGSSRSPSGSGSGSQKHRRWIEADFDEGHDESNLLAKKADLRPPHPNGQFYSHKELWGRKPNRPFHENTPGANVDNANDGIQTASQSTDSVRLALPFTA</sequence>
<dbReference type="EMBL" id="ML977561">
    <property type="protein sequence ID" value="KAF2005855.1"/>
    <property type="molecule type" value="Genomic_DNA"/>
</dbReference>
<gene>
    <name evidence="3" type="ORF">P154DRAFT_286406</name>
</gene>
<keyword evidence="4" id="KW-1185">Reference proteome</keyword>
<protein>
    <submittedName>
        <fullName evidence="3">Uncharacterized protein</fullName>
    </submittedName>
</protein>
<proteinExistence type="predicted"/>
<organism evidence="3 4">
    <name type="scientific">Amniculicola lignicola CBS 123094</name>
    <dbReference type="NCBI Taxonomy" id="1392246"/>
    <lineage>
        <taxon>Eukaryota</taxon>
        <taxon>Fungi</taxon>
        <taxon>Dikarya</taxon>
        <taxon>Ascomycota</taxon>
        <taxon>Pezizomycotina</taxon>
        <taxon>Dothideomycetes</taxon>
        <taxon>Pleosporomycetidae</taxon>
        <taxon>Pleosporales</taxon>
        <taxon>Amniculicolaceae</taxon>
        <taxon>Amniculicola</taxon>
    </lineage>
</organism>
<evidence type="ECO:0000256" key="2">
    <source>
        <dbReference type="SAM" id="SignalP"/>
    </source>
</evidence>
<feature type="signal peptide" evidence="2">
    <location>
        <begin position="1"/>
        <end position="25"/>
    </location>
</feature>
<name>A0A6A5X1Q8_9PLEO</name>
<feature type="region of interest" description="Disordered" evidence="1">
    <location>
        <begin position="251"/>
        <end position="282"/>
    </location>
</feature>
<dbReference type="AlphaFoldDB" id="A0A6A5X1Q8"/>
<evidence type="ECO:0000256" key="1">
    <source>
        <dbReference type="SAM" id="MobiDB-lite"/>
    </source>
</evidence>